<evidence type="ECO:0000256" key="12">
    <source>
        <dbReference type="SAM" id="SignalP"/>
    </source>
</evidence>
<keyword evidence="9" id="KW-0676">Redox-active center</keyword>
<comment type="caution">
    <text evidence="10">Lacks conserved residue(s) required for the propagation of feature annotation.</text>
</comment>
<accession>A0A7N4V0W8</accession>
<dbReference type="InterPro" id="IPR000742">
    <property type="entry name" value="EGF"/>
</dbReference>
<gene>
    <name evidence="14" type="primary">CRELD2</name>
</gene>
<reference evidence="14" key="3">
    <citation type="submission" date="2025-09" db="UniProtKB">
        <authorList>
            <consortium name="Ensembl"/>
        </authorList>
    </citation>
    <scope>IDENTIFICATION</scope>
</reference>
<dbReference type="PROSITE" id="PS00022">
    <property type="entry name" value="EGF_1"/>
    <property type="match status" value="1"/>
</dbReference>
<evidence type="ECO:0000256" key="10">
    <source>
        <dbReference type="PROSITE-ProRule" id="PRU00076"/>
    </source>
</evidence>
<dbReference type="Gene3D" id="2.10.25.10">
    <property type="entry name" value="Laminin"/>
    <property type="match status" value="1"/>
</dbReference>
<evidence type="ECO:0000256" key="2">
    <source>
        <dbReference type="ARBA" id="ARBA00005897"/>
    </source>
</evidence>
<dbReference type="PROSITE" id="PS01248">
    <property type="entry name" value="EGF_LAM_1"/>
    <property type="match status" value="1"/>
</dbReference>
<dbReference type="SMART" id="SM00179">
    <property type="entry name" value="EGF_CA"/>
    <property type="match status" value="2"/>
</dbReference>
<feature type="disulfide bond" evidence="10">
    <location>
        <begin position="179"/>
        <end position="188"/>
    </location>
</feature>
<dbReference type="SUPFAM" id="SSF57184">
    <property type="entry name" value="Growth factor receptor domain"/>
    <property type="match status" value="1"/>
</dbReference>
<evidence type="ECO:0000256" key="7">
    <source>
        <dbReference type="ARBA" id="ARBA00023157"/>
    </source>
</evidence>
<evidence type="ECO:0000313" key="15">
    <source>
        <dbReference type="Proteomes" id="UP000007648"/>
    </source>
</evidence>
<dbReference type="Pfam" id="PF07645">
    <property type="entry name" value="EGF_CA"/>
    <property type="match status" value="2"/>
</dbReference>
<evidence type="ECO:0000256" key="8">
    <source>
        <dbReference type="ARBA" id="ARBA00023235"/>
    </source>
</evidence>
<keyword evidence="15" id="KW-1185">Reference proteome</keyword>
<evidence type="ECO:0000256" key="1">
    <source>
        <dbReference type="ARBA" id="ARBA00001182"/>
    </source>
</evidence>
<dbReference type="InterPro" id="IPR006212">
    <property type="entry name" value="Furin_repeat"/>
</dbReference>
<dbReference type="AlphaFoldDB" id="A0A7N4V0W8"/>
<dbReference type="PROSITE" id="PS50026">
    <property type="entry name" value="EGF_3"/>
    <property type="match status" value="2"/>
</dbReference>
<reference evidence="14" key="2">
    <citation type="submission" date="2025-08" db="UniProtKB">
        <authorList>
            <consortium name="Ensembl"/>
        </authorList>
    </citation>
    <scope>IDENTIFICATION</scope>
</reference>
<dbReference type="FunFam" id="2.10.25.10:FF:000038">
    <property type="entry name" value="Fibrillin 2"/>
    <property type="match status" value="1"/>
</dbReference>
<keyword evidence="8" id="KW-0413">Isomerase</keyword>
<comment type="similarity">
    <text evidence="2">Belongs to the CRELD family.</text>
</comment>
<organism evidence="14 15">
    <name type="scientific">Sarcophilus harrisii</name>
    <name type="common">Tasmanian devil</name>
    <name type="synonym">Sarcophilus laniarius</name>
    <dbReference type="NCBI Taxonomy" id="9305"/>
    <lineage>
        <taxon>Eukaryota</taxon>
        <taxon>Metazoa</taxon>
        <taxon>Chordata</taxon>
        <taxon>Craniata</taxon>
        <taxon>Vertebrata</taxon>
        <taxon>Euteleostomi</taxon>
        <taxon>Mammalia</taxon>
        <taxon>Metatheria</taxon>
        <taxon>Dasyuromorphia</taxon>
        <taxon>Dasyuridae</taxon>
        <taxon>Sarcophilus</taxon>
    </lineage>
</organism>
<feature type="domain" description="EGF-like" evidence="13">
    <location>
        <begin position="149"/>
        <end position="189"/>
    </location>
</feature>
<keyword evidence="4 10" id="KW-0245">EGF-like domain</keyword>
<dbReference type="InterPro" id="IPR009030">
    <property type="entry name" value="Growth_fac_rcpt_cys_sf"/>
</dbReference>
<dbReference type="GO" id="GO:0003756">
    <property type="term" value="F:protein disulfide isomerase activity"/>
    <property type="evidence" value="ECO:0007669"/>
    <property type="project" value="UniProtKB-EC"/>
</dbReference>
<name>A0A7N4V0W8_SARHA</name>
<dbReference type="InterPro" id="IPR049883">
    <property type="entry name" value="NOTCH1_EGF-like"/>
</dbReference>
<dbReference type="PROSITE" id="PS00010">
    <property type="entry name" value="ASX_HYDROXYL"/>
    <property type="match status" value="1"/>
</dbReference>
<dbReference type="Ensembl" id="ENSSHAT00000025580.1">
    <property type="protein sequence ID" value="ENSSHAP00000030635.1"/>
    <property type="gene ID" value="ENSSHAG00000021476.1"/>
</dbReference>
<keyword evidence="6" id="KW-0677">Repeat</keyword>
<sequence>MRPPGGPRGQRLRPLLGLGLLLLLSRASLSAAPSSPHNHKPCTVCRNIVDQFYKGLADTEKKNFGGGNTAWEEKTLSKYESSEIRLLEIIETLCESDAFDCNNMVENNEEHLEDWWFNQKKNYPDLFTWFCVETLKVCCPPGTYGPECLECPGGSKRPCGGNGYCNGDGTRGGDGKCKCHLGYTGPLCMDCVEGYFSTWRNETHSVCIVCDRACKNCTGPTASDCGECEVGWVWMGDTCGDVNECAAETPACDEGFYCLNNNGSYSCKECDPSCSGCEGEGPEHCINCTAGYAQEDGACRDVDECSLPEKACEQEHQKCFNTPGSYACACAEGFQEKDGTCVPSEDTPDEEPKETPKPSHEDL</sequence>
<evidence type="ECO:0000256" key="6">
    <source>
        <dbReference type="ARBA" id="ARBA00022737"/>
    </source>
</evidence>
<reference evidence="14 15" key="1">
    <citation type="journal article" date="2011" name="Proc. Natl. Acad. Sci. U.S.A.">
        <title>Genetic diversity and population structure of the endangered marsupial Sarcophilus harrisii (Tasmanian devil).</title>
        <authorList>
            <person name="Miller W."/>
            <person name="Hayes V.M."/>
            <person name="Ratan A."/>
            <person name="Petersen D.C."/>
            <person name="Wittekindt N.E."/>
            <person name="Miller J."/>
            <person name="Walenz B."/>
            <person name="Knight J."/>
            <person name="Qi J."/>
            <person name="Zhao F."/>
            <person name="Wang Q."/>
            <person name="Bedoya-Reina O.C."/>
            <person name="Katiyar N."/>
            <person name="Tomsho L.P."/>
            <person name="Kasson L.M."/>
            <person name="Hardie R.A."/>
            <person name="Woodbridge P."/>
            <person name="Tindall E.A."/>
            <person name="Bertelsen M.F."/>
            <person name="Dixon D."/>
            <person name="Pyecroft S."/>
            <person name="Helgen K.M."/>
            <person name="Lesk A.M."/>
            <person name="Pringle T.H."/>
            <person name="Patterson N."/>
            <person name="Zhang Y."/>
            <person name="Kreiss A."/>
            <person name="Woods G.M."/>
            <person name="Jones M.E."/>
            <person name="Schuster S.C."/>
        </authorList>
    </citation>
    <scope>NUCLEOTIDE SEQUENCE [LARGE SCALE GENOMIC DNA]</scope>
</reference>
<protein>
    <recommendedName>
        <fullName evidence="3">protein disulfide-isomerase</fullName>
        <ecNumber evidence="3">5.3.4.1</ecNumber>
    </recommendedName>
</protein>
<dbReference type="CDD" id="cd00064">
    <property type="entry name" value="FU"/>
    <property type="match status" value="1"/>
</dbReference>
<feature type="signal peptide" evidence="12">
    <location>
        <begin position="1"/>
        <end position="30"/>
    </location>
</feature>
<evidence type="ECO:0000313" key="14">
    <source>
        <dbReference type="Ensembl" id="ENSSHAP00000030635.1"/>
    </source>
</evidence>
<dbReference type="PROSITE" id="PS01187">
    <property type="entry name" value="EGF_CA"/>
    <property type="match status" value="1"/>
</dbReference>
<evidence type="ECO:0000259" key="13">
    <source>
        <dbReference type="PROSITE" id="PS50026"/>
    </source>
</evidence>
<dbReference type="GeneTree" id="ENSGT00940000160071"/>
<feature type="region of interest" description="Disordered" evidence="11">
    <location>
        <begin position="338"/>
        <end position="363"/>
    </location>
</feature>
<dbReference type="SMART" id="SM00181">
    <property type="entry name" value="EGF"/>
    <property type="match status" value="3"/>
</dbReference>
<evidence type="ECO:0000256" key="3">
    <source>
        <dbReference type="ARBA" id="ARBA00012723"/>
    </source>
</evidence>
<feature type="domain" description="EGF-like" evidence="13">
    <location>
        <begin position="301"/>
        <end position="340"/>
    </location>
</feature>
<dbReference type="Proteomes" id="UP000007648">
    <property type="component" value="Unassembled WGS sequence"/>
</dbReference>
<evidence type="ECO:0000256" key="4">
    <source>
        <dbReference type="ARBA" id="ARBA00022536"/>
    </source>
</evidence>
<keyword evidence="5 12" id="KW-0732">Signal</keyword>
<evidence type="ECO:0000256" key="9">
    <source>
        <dbReference type="ARBA" id="ARBA00023284"/>
    </source>
</evidence>
<proteinExistence type="inferred from homology"/>
<dbReference type="InterPro" id="IPR000152">
    <property type="entry name" value="EGF-type_Asp/Asn_hydroxyl_site"/>
</dbReference>
<dbReference type="EC" id="5.3.4.1" evidence="3"/>
<dbReference type="InterPro" id="IPR002049">
    <property type="entry name" value="LE_dom"/>
</dbReference>
<dbReference type="GO" id="GO:0005509">
    <property type="term" value="F:calcium ion binding"/>
    <property type="evidence" value="ECO:0007669"/>
    <property type="project" value="InterPro"/>
</dbReference>
<dbReference type="InterPro" id="IPR001881">
    <property type="entry name" value="EGF-like_Ca-bd_dom"/>
</dbReference>
<comment type="catalytic activity">
    <reaction evidence="1">
        <text>Catalyzes the rearrangement of -S-S- bonds in proteins.</text>
        <dbReference type="EC" id="5.3.4.1"/>
    </reaction>
</comment>
<dbReference type="SMART" id="SM00261">
    <property type="entry name" value="FU"/>
    <property type="match status" value="2"/>
</dbReference>
<dbReference type="InterPro" id="IPR018097">
    <property type="entry name" value="EGF_Ca-bd_CS"/>
</dbReference>
<evidence type="ECO:0000256" key="5">
    <source>
        <dbReference type="ARBA" id="ARBA00022729"/>
    </source>
</evidence>
<evidence type="ECO:0000256" key="11">
    <source>
        <dbReference type="SAM" id="MobiDB-lite"/>
    </source>
</evidence>
<feature type="compositionally biased region" description="Basic and acidic residues" evidence="11">
    <location>
        <begin position="353"/>
        <end position="363"/>
    </location>
</feature>
<feature type="chain" id="PRO_5029809430" description="protein disulfide-isomerase" evidence="12">
    <location>
        <begin position="31"/>
        <end position="363"/>
    </location>
</feature>
<keyword evidence="7 10" id="KW-1015">Disulfide bond</keyword>